<proteinExistence type="predicted"/>
<reference evidence="1" key="1">
    <citation type="journal article" date="2022" name="Int. J. Mol. Sci.">
        <title>Draft Genome of Tanacetum Coccineum: Genomic Comparison of Closely Related Tanacetum-Family Plants.</title>
        <authorList>
            <person name="Yamashiro T."/>
            <person name="Shiraishi A."/>
            <person name="Nakayama K."/>
            <person name="Satake H."/>
        </authorList>
    </citation>
    <scope>NUCLEOTIDE SEQUENCE</scope>
</reference>
<gene>
    <name evidence="1" type="ORF">Tco_1069250</name>
</gene>
<organism evidence="1 2">
    <name type="scientific">Tanacetum coccineum</name>
    <dbReference type="NCBI Taxonomy" id="301880"/>
    <lineage>
        <taxon>Eukaryota</taxon>
        <taxon>Viridiplantae</taxon>
        <taxon>Streptophyta</taxon>
        <taxon>Embryophyta</taxon>
        <taxon>Tracheophyta</taxon>
        <taxon>Spermatophyta</taxon>
        <taxon>Magnoliopsida</taxon>
        <taxon>eudicotyledons</taxon>
        <taxon>Gunneridae</taxon>
        <taxon>Pentapetalae</taxon>
        <taxon>asterids</taxon>
        <taxon>campanulids</taxon>
        <taxon>Asterales</taxon>
        <taxon>Asteraceae</taxon>
        <taxon>Asteroideae</taxon>
        <taxon>Anthemideae</taxon>
        <taxon>Anthemidinae</taxon>
        <taxon>Tanacetum</taxon>
    </lineage>
</organism>
<dbReference type="Proteomes" id="UP001151760">
    <property type="component" value="Unassembled WGS sequence"/>
</dbReference>
<name>A0ABQ5HK71_9ASTR</name>
<dbReference type="EMBL" id="BQNB010019647">
    <property type="protein sequence ID" value="GJT87533.1"/>
    <property type="molecule type" value="Genomic_DNA"/>
</dbReference>
<accession>A0ABQ5HK71</accession>
<reference evidence="1" key="2">
    <citation type="submission" date="2022-01" db="EMBL/GenBank/DDBJ databases">
        <authorList>
            <person name="Yamashiro T."/>
            <person name="Shiraishi A."/>
            <person name="Satake H."/>
            <person name="Nakayama K."/>
        </authorList>
    </citation>
    <scope>NUCLEOTIDE SEQUENCE</scope>
</reference>
<sequence>MKYLPQTIWRQSDRDKVGAMIQAIDKHLKTRRTMRSLEKFIDKMDSMHTTLSMYYDYDAHVKEHAEFDESDTHVLERFDTSAGNPVKEILLKLNLPDHRILKDGCEVKEFQRSFRHSDTERLSRSDEVLKLKNFKKDATLKLFKLTNQERCLAVDVFACYLVSLGRFSRNAIIYCLNIVVNF</sequence>
<evidence type="ECO:0000313" key="2">
    <source>
        <dbReference type="Proteomes" id="UP001151760"/>
    </source>
</evidence>
<protein>
    <submittedName>
        <fullName evidence="1">Uncharacterized protein</fullName>
    </submittedName>
</protein>
<comment type="caution">
    <text evidence="1">The sequence shown here is derived from an EMBL/GenBank/DDBJ whole genome shotgun (WGS) entry which is preliminary data.</text>
</comment>
<keyword evidence="2" id="KW-1185">Reference proteome</keyword>
<evidence type="ECO:0000313" key="1">
    <source>
        <dbReference type="EMBL" id="GJT87533.1"/>
    </source>
</evidence>